<dbReference type="EMBL" id="MAEI02000001">
    <property type="protein sequence ID" value="MEO1780982.1"/>
    <property type="molecule type" value="Genomic_DNA"/>
</dbReference>
<organism evidence="1 2">
    <name type="scientific">Enterococcus diestrammenae</name>
    <dbReference type="NCBI Taxonomy" id="1155073"/>
    <lineage>
        <taxon>Bacteria</taxon>
        <taxon>Bacillati</taxon>
        <taxon>Bacillota</taxon>
        <taxon>Bacilli</taxon>
        <taxon>Lactobacillales</taxon>
        <taxon>Enterococcaceae</taxon>
        <taxon>Enterococcus</taxon>
    </lineage>
</organism>
<proteinExistence type="predicted"/>
<evidence type="ECO:0000313" key="1">
    <source>
        <dbReference type="EMBL" id="MEO1780982.1"/>
    </source>
</evidence>
<dbReference type="Proteomes" id="UP001429357">
    <property type="component" value="Unassembled WGS sequence"/>
</dbReference>
<gene>
    <name evidence="1" type="ORF">BAU18_000560</name>
</gene>
<sequence>MAQSKNNKEFQVKKVIFQALCKNHGWSLEALSQNPKNRKQWIARCLDDQGMPRNILRTESGKFIELFGGKKWREFSYVGTETVSEDSSGVS</sequence>
<reference evidence="1" key="1">
    <citation type="submission" date="2016-06" db="EMBL/GenBank/DDBJ databases">
        <authorList>
            <person name="Van Tyne D."/>
        </authorList>
    </citation>
    <scope>NUCLEOTIDE SEQUENCE</scope>
    <source>
        <strain evidence="1">JM9A</strain>
    </source>
</reference>
<comment type="caution">
    <text evidence="1">The sequence shown here is derived from an EMBL/GenBank/DDBJ whole genome shotgun (WGS) entry which is preliminary data.</text>
</comment>
<name>A0ABV0EZ18_9ENTE</name>
<protein>
    <submittedName>
        <fullName evidence="1">Uncharacterized protein</fullName>
    </submittedName>
</protein>
<keyword evidence="2" id="KW-1185">Reference proteome</keyword>
<reference evidence="1" key="2">
    <citation type="submission" date="2024-02" db="EMBL/GenBank/DDBJ databases">
        <title>The Genome Sequence of Enterococcus diestrammenae JM9A.</title>
        <authorList>
            <person name="Earl A."/>
            <person name="Manson A."/>
            <person name="Gilmore M."/>
            <person name="Sanders J."/>
            <person name="Shea T."/>
            <person name="Howe W."/>
            <person name="Livny J."/>
            <person name="Cuomo C."/>
            <person name="Neafsey D."/>
            <person name="Birren B."/>
        </authorList>
    </citation>
    <scope>NUCLEOTIDE SEQUENCE</scope>
    <source>
        <strain evidence="1">JM9A</strain>
    </source>
</reference>
<evidence type="ECO:0000313" key="2">
    <source>
        <dbReference type="Proteomes" id="UP001429357"/>
    </source>
</evidence>
<accession>A0ABV0EZ18</accession>
<dbReference type="RefSeq" id="WP_161870607.1">
    <property type="nucleotide sequence ID" value="NZ_MAEI02000001.1"/>
</dbReference>